<evidence type="ECO:0000313" key="6">
    <source>
        <dbReference type="RefSeq" id="XP_041422388.1"/>
    </source>
</evidence>
<evidence type="ECO:0000256" key="1">
    <source>
        <dbReference type="SAM" id="Coils"/>
    </source>
</evidence>
<name>A0A8J1L1F0_XENLA</name>
<feature type="coiled-coil region" evidence="1">
    <location>
        <begin position="660"/>
        <end position="701"/>
    </location>
</feature>
<protein>
    <submittedName>
        <fullName evidence="5 6">Centrosome and spindle pole-associated protein 1 isoform X1</fullName>
    </submittedName>
</protein>
<evidence type="ECO:0000313" key="7">
    <source>
        <dbReference type="RefSeq" id="XP_041422389.1"/>
    </source>
</evidence>
<feature type="region of interest" description="Disordered" evidence="2">
    <location>
        <begin position="223"/>
        <end position="257"/>
    </location>
</feature>
<evidence type="ECO:0000259" key="3">
    <source>
        <dbReference type="Pfam" id="PF24578"/>
    </source>
</evidence>
<dbReference type="OrthoDB" id="10044099at2759"/>
<feature type="compositionally biased region" description="Basic and acidic residues" evidence="2">
    <location>
        <begin position="394"/>
        <end position="405"/>
    </location>
</feature>
<dbReference type="Pfam" id="PF24578">
    <property type="entry name" value="CSPP1_C"/>
    <property type="match status" value="1"/>
</dbReference>
<dbReference type="PANTHER" id="PTHR21616:SF2">
    <property type="entry name" value="CENTROSOME AND SPINDLE POLE-ASSOCIATED PROTEIN 1"/>
    <property type="match status" value="1"/>
</dbReference>
<feature type="domain" description="Centrosome and spindle pole-associated protein 1 C-terminal" evidence="3">
    <location>
        <begin position="1043"/>
        <end position="1097"/>
    </location>
</feature>
<dbReference type="RefSeq" id="XP_041422389.1">
    <property type="nucleotide sequence ID" value="XM_041566455.1"/>
</dbReference>
<dbReference type="InterPro" id="IPR058191">
    <property type="entry name" value="CSPP1_C"/>
</dbReference>
<reference evidence="5 6" key="1">
    <citation type="submission" date="2025-04" db="UniProtKB">
        <authorList>
            <consortium name="RefSeq"/>
        </authorList>
    </citation>
    <scope>IDENTIFICATION</scope>
    <source>
        <strain evidence="5 6">J_2021</strain>
        <tissue evidence="5 6">Erythrocytes</tissue>
    </source>
</reference>
<dbReference type="CTD" id="445837"/>
<dbReference type="Proteomes" id="UP000186698">
    <property type="component" value="Chromosome 6L"/>
</dbReference>
<evidence type="ECO:0000313" key="5">
    <source>
        <dbReference type="RefSeq" id="XP_041422387.1"/>
    </source>
</evidence>
<accession>A0A8J1L1F0</accession>
<keyword evidence="1" id="KW-0175">Coiled coil</keyword>
<feature type="region of interest" description="Disordered" evidence="2">
    <location>
        <begin position="808"/>
        <end position="958"/>
    </location>
</feature>
<feature type="region of interest" description="Disordered" evidence="2">
    <location>
        <begin position="50"/>
        <end position="77"/>
    </location>
</feature>
<dbReference type="InterPro" id="IPR026708">
    <property type="entry name" value="CSPP1"/>
</dbReference>
<dbReference type="GeneID" id="445837"/>
<gene>
    <name evidence="5 6 7" type="primary">cspp1.L</name>
</gene>
<dbReference type="RefSeq" id="XP_041422387.1">
    <property type="nucleotide sequence ID" value="XM_041566453.1"/>
</dbReference>
<feature type="compositionally biased region" description="Basic and acidic residues" evidence="2">
    <location>
        <begin position="989"/>
        <end position="1002"/>
    </location>
</feature>
<feature type="region of interest" description="Disordered" evidence="2">
    <location>
        <begin position="989"/>
        <end position="1018"/>
    </location>
</feature>
<evidence type="ECO:0000313" key="4">
    <source>
        <dbReference type="Proteomes" id="UP000186698"/>
    </source>
</evidence>
<feature type="region of interest" description="Disordered" evidence="2">
    <location>
        <begin position="180"/>
        <end position="203"/>
    </location>
</feature>
<dbReference type="GO" id="GO:0032467">
    <property type="term" value="P:positive regulation of cytokinesis"/>
    <property type="evidence" value="ECO:0000318"/>
    <property type="project" value="GO_Central"/>
</dbReference>
<proteinExistence type="predicted"/>
<feature type="compositionally biased region" description="Basic and acidic residues" evidence="2">
    <location>
        <begin position="243"/>
        <end position="257"/>
    </location>
</feature>
<feature type="region of interest" description="Disordered" evidence="2">
    <location>
        <begin position="1157"/>
        <end position="1181"/>
    </location>
</feature>
<dbReference type="PANTHER" id="PTHR21616">
    <property type="entry name" value="CENTROSOME SPINDLE POLE ASSOCIATED PROTEIN"/>
    <property type="match status" value="1"/>
</dbReference>
<dbReference type="GO" id="GO:0000922">
    <property type="term" value="C:spindle pole"/>
    <property type="evidence" value="ECO:0000318"/>
    <property type="project" value="GO_Central"/>
</dbReference>
<dbReference type="RefSeq" id="XP_041422388.1">
    <property type="nucleotide sequence ID" value="XM_041566454.1"/>
</dbReference>
<feature type="compositionally biased region" description="Basic and acidic residues" evidence="2">
    <location>
        <begin position="415"/>
        <end position="426"/>
    </location>
</feature>
<dbReference type="GO" id="GO:0005813">
    <property type="term" value="C:centrosome"/>
    <property type="evidence" value="ECO:0000318"/>
    <property type="project" value="GO_Central"/>
</dbReference>
<feature type="compositionally biased region" description="Basic and acidic residues" evidence="2">
    <location>
        <begin position="808"/>
        <end position="909"/>
    </location>
</feature>
<keyword evidence="4" id="KW-1185">Reference proteome</keyword>
<organism evidence="4 7">
    <name type="scientific">Xenopus laevis</name>
    <name type="common">African clawed frog</name>
    <dbReference type="NCBI Taxonomy" id="8355"/>
    <lineage>
        <taxon>Eukaryota</taxon>
        <taxon>Metazoa</taxon>
        <taxon>Chordata</taxon>
        <taxon>Craniata</taxon>
        <taxon>Vertebrata</taxon>
        <taxon>Euteleostomi</taxon>
        <taxon>Amphibia</taxon>
        <taxon>Batrachia</taxon>
        <taxon>Anura</taxon>
        <taxon>Pipoidea</taxon>
        <taxon>Pipidae</taxon>
        <taxon>Xenopodinae</taxon>
        <taxon>Xenopus</taxon>
        <taxon>Xenopus</taxon>
    </lineage>
</organism>
<feature type="compositionally biased region" description="Polar residues" evidence="2">
    <location>
        <begin position="918"/>
        <end position="938"/>
    </location>
</feature>
<evidence type="ECO:0000256" key="2">
    <source>
        <dbReference type="SAM" id="MobiDB-lite"/>
    </source>
</evidence>
<sequence length="1298" mass="151822">MGEELDQFIEEQRAKLVLDKAELEKDPPYMEIRSKRSEASEKPQITVAKENIPPNRQVQREGLQRKQSGGKLKIQDNELSLPLGEDYERKKLRLKEELRQDYRRYLNQGNGQSKRKKHLRTTGEVDPYTQGMSLPIGERLSAKERLRFERNREYNQFLQTKEEEHERFRLAAAQDPRINRGVSVNPVNRDPHPSVQLSHRDPELSKKDAYASMEAYEQLLNQRRSEENRRHRVKAQVQTQEQYNRKTEEELAGQDRKFERQERDFEMLDRPRYIAADVEYERRPLKFNLGPALEDSHGRHQYEIDTQDRRPIPHNYPTERLLPRRRVEDSYDYQPEQVSYYHVQKSNNRSYKERREPEPPIDYEDDFREPRSRRPVTSITKARVKPENTVQNTDRSKSAKRKEENFSTGLLLGGSDKDEAQQRRKERYRQELMEQMAEQQRNKRREKELELTVAASGAIDPEKQLNEEEPDRLRQFGAINRHQELADRNVPYRPGAVLEHEKTGRRSDPKPALEERIPPERPRVAFQTPVPEIADNRSNFSGVPVLPNEDYHRGLASTFGDIVAPRIAAVPPPQAPVLTENYRTPYDDAYYFYGARNPLDPSIAYYPPGVMGLQPVQGVNMPVTQILQNQPEEQFYVNKQGAAGGRGLGFLPEEKPRQSKAAALSYQEELERQIQEKNEKRRKEREEHERYEAKMEAEIKNYNPWGKGGGGAPLKDAKGNLITDLKRMHKHNEDGYQNPEANAIEDKRAVVAFDQSLADNTGTASKISGFSFANNNPFARGNVFSEPPSEQQVHQQESYKNFLRLQIEEKRQKEEEERERLRLEEEREERKLAEQRARIQREYEEEQNKKKLKEEENRQKNEELIRLAEDRRKEAERKRKEEEDREEAERWRYEQQRAAKGTEEHDRPIRQPSPLIPTLQNKDSQVQRPPSTDGYVSSRTHKHDEPQSRNVSPPVPARRNQLRLYADEKKNVISELSELKRQLRSEQRRLEGQLHDADRDDISSAPMTGRRREKPSVDAFDLARQRVQANVRRPSLKGTDVINMQNIREFNDLKYRDTETREGVRHMYPDPPKDDQTLEIQQQALLREQQRNLNRMKRRTLMPDIETAPAYSLRHNETFRDPAHDLMKTSLLESESAFIGEYGEPFAFFMDPSADSRQVPSARERRRHKNKPLDLENDVPVVPPIPLHQPDRLSLHSGSSVNVDELRARNEERLRKLSNLRNNSLSRDNEPDALGEDEDILRFFSAKSSNRPHSVDTVATDPWLRPGTSETLKRFMAGQDKALHDSAFNLQGLSTAHG</sequence>
<dbReference type="GO" id="GO:0005874">
    <property type="term" value="C:microtubule"/>
    <property type="evidence" value="ECO:0007669"/>
    <property type="project" value="InterPro"/>
</dbReference>
<feature type="region of interest" description="Disordered" evidence="2">
    <location>
        <begin position="303"/>
        <end position="426"/>
    </location>
</feature>